<keyword evidence="7" id="KW-0131">Cell cycle</keyword>
<dbReference type="RefSeq" id="XP_064768695.1">
    <property type="nucleotide sequence ID" value="XM_064914911.1"/>
</dbReference>
<keyword evidence="5" id="KW-0159">Chromosome partition</keyword>
<keyword evidence="3" id="KW-0132">Cell division</keyword>
<organism evidence="8 9">
    <name type="scientific">Myxozyma melibiosi</name>
    <dbReference type="NCBI Taxonomy" id="54550"/>
    <lineage>
        <taxon>Eukaryota</taxon>
        <taxon>Fungi</taxon>
        <taxon>Dikarya</taxon>
        <taxon>Ascomycota</taxon>
        <taxon>Saccharomycotina</taxon>
        <taxon>Lipomycetes</taxon>
        <taxon>Lipomycetales</taxon>
        <taxon>Lipomycetaceae</taxon>
        <taxon>Myxozyma</taxon>
    </lineage>
</organism>
<gene>
    <name evidence="8" type="ORF">BZA70DRAFT_310169</name>
</gene>
<evidence type="ECO:0000256" key="6">
    <source>
        <dbReference type="ARBA" id="ARBA00023242"/>
    </source>
</evidence>
<comment type="caution">
    <text evidence="8">The sequence shown here is derived from an EMBL/GenBank/DDBJ whole genome shotgun (WGS) entry which is preliminary data.</text>
</comment>
<evidence type="ECO:0000313" key="8">
    <source>
        <dbReference type="EMBL" id="KAK7205662.1"/>
    </source>
</evidence>
<dbReference type="EMBL" id="JBBJBU010000004">
    <property type="protein sequence ID" value="KAK7205662.1"/>
    <property type="molecule type" value="Genomic_DNA"/>
</dbReference>
<keyword evidence="4" id="KW-0498">Mitosis</keyword>
<evidence type="ECO:0000256" key="2">
    <source>
        <dbReference type="ARBA" id="ARBA00008585"/>
    </source>
</evidence>
<accession>A0ABR1F780</accession>
<dbReference type="PANTHER" id="PTHR21394">
    <property type="entry name" value="MAU2 CHROMATID COHESION FACTOR HOMOLOG"/>
    <property type="match status" value="1"/>
</dbReference>
<dbReference type="InterPro" id="IPR019440">
    <property type="entry name" value="MAU2"/>
</dbReference>
<dbReference type="Proteomes" id="UP001498771">
    <property type="component" value="Unassembled WGS sequence"/>
</dbReference>
<evidence type="ECO:0000256" key="3">
    <source>
        <dbReference type="ARBA" id="ARBA00022618"/>
    </source>
</evidence>
<reference evidence="8 9" key="1">
    <citation type="submission" date="2024-03" db="EMBL/GenBank/DDBJ databases">
        <title>Genome-scale model development and genomic sequencing of the oleaginous clade Lipomyces.</title>
        <authorList>
            <consortium name="Lawrence Berkeley National Laboratory"/>
            <person name="Czajka J.J."/>
            <person name="Han Y."/>
            <person name="Kim J."/>
            <person name="Mondo S.J."/>
            <person name="Hofstad B.A."/>
            <person name="Robles A."/>
            <person name="Haridas S."/>
            <person name="Riley R."/>
            <person name="LaButti K."/>
            <person name="Pangilinan J."/>
            <person name="Andreopoulos W."/>
            <person name="Lipzen A."/>
            <person name="Yan J."/>
            <person name="Wang M."/>
            <person name="Ng V."/>
            <person name="Grigoriev I.V."/>
            <person name="Spatafora J.W."/>
            <person name="Magnuson J.K."/>
            <person name="Baker S.E."/>
            <person name="Pomraning K.R."/>
        </authorList>
    </citation>
    <scope>NUCLEOTIDE SEQUENCE [LARGE SCALE GENOMIC DNA]</scope>
    <source>
        <strain evidence="8 9">Phaff 52-87</strain>
    </source>
</reference>
<dbReference type="SUPFAM" id="SSF48452">
    <property type="entry name" value="TPR-like"/>
    <property type="match status" value="1"/>
</dbReference>
<dbReference type="InterPro" id="IPR011990">
    <property type="entry name" value="TPR-like_helical_dom_sf"/>
</dbReference>
<dbReference type="GeneID" id="90040423"/>
<evidence type="ECO:0000256" key="1">
    <source>
        <dbReference type="ARBA" id="ARBA00004123"/>
    </source>
</evidence>
<proteinExistence type="inferred from homology"/>
<evidence type="ECO:0000256" key="4">
    <source>
        <dbReference type="ARBA" id="ARBA00022776"/>
    </source>
</evidence>
<comment type="similarity">
    <text evidence="2">Belongs to the SCC4/mau-2 family.</text>
</comment>
<keyword evidence="6" id="KW-0539">Nucleus</keyword>
<dbReference type="Pfam" id="PF10345">
    <property type="entry name" value="Cohesin_load"/>
    <property type="match status" value="1"/>
</dbReference>
<evidence type="ECO:0000256" key="7">
    <source>
        <dbReference type="ARBA" id="ARBA00023306"/>
    </source>
</evidence>
<protein>
    <submittedName>
        <fullName evidence="8">Cohesin loading factor</fullName>
    </submittedName>
</protein>
<evidence type="ECO:0000256" key="5">
    <source>
        <dbReference type="ARBA" id="ARBA00022829"/>
    </source>
</evidence>
<sequence length="616" mass="68537">MDNALPATTAFSTVHLVLFPAAREYFDCAHRRSTQLKTREDVFAYYKLIATGARCYEAVLKERIPPYVECLAALWYCEALFEETNGFDEAEEVLNKAIALAGRNNLHDLKFTMLHLSVRILASTNIKAAQRLLTQCLREAESLSSKTWSFSFHYLSASLHATAKDHAVSTAALRPLFSCNSNEVRALAFVFSAYTSLRTGGIAQARDQLSQAQQCETEYSNVYIPQISILRLIGDILAFFLEHDFAGSASSLQTLQETLDRLRQAENINWSEDGSFMVALPKDSDGLTSIPLKFNWLSFPQIWMLCRLLTGIKLINAPPNEPDRGAGMSSALSQLQAACSDIDRDVSGEHFAYAPPLLTIQQAAARLDFYATAKCYALFYICLEKFLHSRFDAQDLIRLVDAAKSVPGQKLNDIYPLILYLAGLYFQHTGNLTSAHESFTLLTNLLPKSSELSLLASINLILIYHGDAYPNLEKARSLTNELYPLISASSNTAIKLAFSVLNATETFKTNPAEIPNRIPALLSAARSLANTQMATVIFYLGAQSFHEHEKRSEMSTAGFFSAKKSRDVLWCWIMGRLVSQNLKIEGKELIAEQQEGTNAKIQVLASQLINTLPVNF</sequence>
<name>A0ABR1F780_9ASCO</name>
<comment type="subcellular location">
    <subcellularLocation>
        <location evidence="1">Nucleus</location>
    </subcellularLocation>
</comment>
<keyword evidence="9" id="KW-1185">Reference proteome</keyword>
<evidence type="ECO:0000313" key="9">
    <source>
        <dbReference type="Proteomes" id="UP001498771"/>
    </source>
</evidence>